<evidence type="ECO:0000313" key="3">
    <source>
        <dbReference type="Proteomes" id="UP000767446"/>
    </source>
</evidence>
<feature type="compositionally biased region" description="Basic and acidic residues" evidence="1">
    <location>
        <begin position="181"/>
        <end position="222"/>
    </location>
</feature>
<sequence>MTELAIENVVAQTVALLTSYEFELKGYGAGELVSEWLHEYPASWLRLAVIEALYQGRYKVVSVEQILRSWLRRGNPKFHFNHEFESLICSKLPRSLATFENTTMLGSFSVDIMEYEYKTFVPFTIHPSSSFPMGETSPLSTEEWEKSSPASETDNTNNPNLKAETTDKQEKEAHPPVSPDLLEKKHHDLDQGKEETLTSPELMKKLTELAAEKETPLSDEQNKSLSASFISPIHQLTPRADPSQFYSRLKTVAHQSCCQKGKLKN</sequence>
<feature type="compositionally biased region" description="Polar residues" evidence="1">
    <location>
        <begin position="148"/>
        <end position="160"/>
    </location>
</feature>
<protein>
    <submittedName>
        <fullName evidence="2">Uncharacterized protein</fullName>
    </submittedName>
</protein>
<evidence type="ECO:0000256" key="1">
    <source>
        <dbReference type="SAM" id="MobiDB-lite"/>
    </source>
</evidence>
<comment type="caution">
    <text evidence="2">The sequence shown here is derived from an EMBL/GenBank/DDBJ whole genome shotgun (WGS) entry which is preliminary data.</text>
</comment>
<feature type="region of interest" description="Disordered" evidence="1">
    <location>
        <begin position="131"/>
        <end position="223"/>
    </location>
</feature>
<dbReference type="Proteomes" id="UP000767446">
    <property type="component" value="Unassembled WGS sequence"/>
</dbReference>
<dbReference type="AlphaFoldDB" id="A0A941JSF7"/>
<accession>A0A941JSF7</accession>
<gene>
    <name evidence="2" type="ORF">DSM107014_10670</name>
</gene>
<organism evidence="2 3">
    <name type="scientific">Gomphosphaeria aponina SAG 52.96 = DSM 107014</name>
    <dbReference type="NCBI Taxonomy" id="1521640"/>
    <lineage>
        <taxon>Bacteria</taxon>
        <taxon>Bacillati</taxon>
        <taxon>Cyanobacteriota</taxon>
        <taxon>Cyanophyceae</taxon>
        <taxon>Oscillatoriophycideae</taxon>
        <taxon>Chroococcales</taxon>
        <taxon>Gomphosphaeriaceae</taxon>
        <taxon>Gomphosphaeria</taxon>
    </lineage>
</organism>
<feature type="compositionally biased region" description="Basic and acidic residues" evidence="1">
    <location>
        <begin position="164"/>
        <end position="174"/>
    </location>
</feature>
<reference evidence="2" key="1">
    <citation type="submission" date="2021-02" db="EMBL/GenBank/DDBJ databases">
        <title>Metagenome analyses of Stigonema ocellatum DSM 106950, Chlorogloea purpurea SAG 13.99 and Gomphosphaeria aponina DSM 107014.</title>
        <authorList>
            <person name="Marter P."/>
            <person name="Huang S."/>
        </authorList>
    </citation>
    <scope>NUCLEOTIDE SEQUENCE</scope>
    <source>
        <strain evidence="2">JP213</strain>
    </source>
</reference>
<evidence type="ECO:0000313" key="2">
    <source>
        <dbReference type="EMBL" id="MBR8828341.1"/>
    </source>
</evidence>
<name>A0A941JSF7_9CHRO</name>
<dbReference type="EMBL" id="JADQBC010000066">
    <property type="protein sequence ID" value="MBR8828341.1"/>
    <property type="molecule type" value="Genomic_DNA"/>
</dbReference>
<proteinExistence type="predicted"/>